<sequence length="299" mass="34027">MFKFLSKNTEENMKKTGLDNTIDSGAILNGEEKEVQNSNRDVHTKIFYHPSWNISSEQRYVLNFLNNDLPPLKPYQLSLSGIELTKIPNAIIVSAFIRNSLPKAIKLQELPLSLLDENQEIIAQHVFDGNQLGEIPAESSMPWNFTFPKETIKKDAFSTENWTLAFNLAYTKHYLDLDESWEKALPQEEIERLQKIVEQLPKLKENELNLTGLQANIADNGDLHITVLIRNGSDKNMNLEKIPLRVVDATGDVIAEGGFSLNNFTVKANTTKPWTFIFPDSLIKKENIDLSRWSVSVIQ</sequence>
<dbReference type="NCBIfam" id="TIGR04399">
    <property type="entry name" value="acc_Sec_SLAP"/>
    <property type="match status" value="1"/>
</dbReference>
<dbReference type="EMBL" id="JBBYAK010000001">
    <property type="protein sequence ID" value="MEL3959000.1"/>
    <property type="molecule type" value="Genomic_DNA"/>
</dbReference>
<reference evidence="1 2" key="1">
    <citation type="submission" date="2024-03" db="EMBL/GenBank/DDBJ databases">
        <title>Bacilli Hybrid Assemblies.</title>
        <authorList>
            <person name="Kovac J."/>
        </authorList>
    </citation>
    <scope>NUCLEOTIDE SEQUENCE [LARGE SCALE GENOMIC DNA]</scope>
    <source>
        <strain evidence="1 2">FSL M8-0022</strain>
    </source>
</reference>
<accession>A0ABU9K2N8</accession>
<keyword evidence="2" id="KW-1185">Reference proteome</keyword>
<evidence type="ECO:0000313" key="2">
    <source>
        <dbReference type="Proteomes" id="UP001459714"/>
    </source>
</evidence>
<dbReference type="RefSeq" id="WP_251250272.1">
    <property type="nucleotide sequence ID" value="NZ_CP150143.1"/>
</dbReference>
<dbReference type="InterPro" id="IPR030910">
    <property type="entry name" value="SLAP_dom"/>
</dbReference>
<protein>
    <submittedName>
        <fullName evidence="1">Accessory Sec system S-layer assembly protein</fullName>
    </submittedName>
</protein>
<evidence type="ECO:0000313" key="1">
    <source>
        <dbReference type="EMBL" id="MEL3959000.1"/>
    </source>
</evidence>
<dbReference type="Proteomes" id="UP001459714">
    <property type="component" value="Unassembled WGS sequence"/>
</dbReference>
<organism evidence="1 2">
    <name type="scientific">Caldifermentibacillus hisashii</name>
    <dbReference type="NCBI Taxonomy" id="996558"/>
    <lineage>
        <taxon>Bacteria</taxon>
        <taxon>Bacillati</taxon>
        <taxon>Bacillota</taxon>
        <taxon>Bacilli</taxon>
        <taxon>Bacillales</taxon>
        <taxon>Bacillaceae</taxon>
        <taxon>Caldifermentibacillus</taxon>
    </lineage>
</organism>
<proteinExistence type="predicted"/>
<comment type="caution">
    <text evidence="1">The sequence shown here is derived from an EMBL/GenBank/DDBJ whole genome shotgun (WGS) entry which is preliminary data.</text>
</comment>
<dbReference type="InterPro" id="IPR030911">
    <property type="entry name" value="Sec_acc_SLAP"/>
</dbReference>
<gene>
    <name evidence="1" type="ORF">NST17_17750</name>
</gene>
<dbReference type="NCBIfam" id="TIGR04398">
    <property type="entry name" value="SLAP_DUP"/>
    <property type="match status" value="2"/>
</dbReference>
<name>A0ABU9K2N8_9BACI</name>